<dbReference type="InterPro" id="IPR020902">
    <property type="entry name" value="Actin/actin-like_CS"/>
</dbReference>
<dbReference type="InterPro" id="IPR004000">
    <property type="entry name" value="Actin"/>
</dbReference>
<dbReference type="FunFam" id="3.30.420.40:FF:000058">
    <property type="entry name" value="Putative actin-related protein 5"/>
    <property type="match status" value="1"/>
</dbReference>
<accession>A0AAW2ZKF6</accession>
<dbReference type="Proteomes" id="UP001431209">
    <property type="component" value="Unassembled WGS sequence"/>
</dbReference>
<dbReference type="PROSITE" id="PS01132">
    <property type="entry name" value="ACTINS_ACT_LIKE"/>
    <property type="match status" value="1"/>
</dbReference>
<dbReference type="EMBL" id="JAOPGA020001538">
    <property type="protein sequence ID" value="KAL0489270.1"/>
    <property type="molecule type" value="Genomic_DNA"/>
</dbReference>
<evidence type="ECO:0000256" key="2">
    <source>
        <dbReference type="RuleBase" id="RU000487"/>
    </source>
</evidence>
<protein>
    <submittedName>
        <fullName evidence="3">Centractin ARP1</fullName>
    </submittedName>
</protein>
<evidence type="ECO:0000313" key="4">
    <source>
        <dbReference type="Proteomes" id="UP001431209"/>
    </source>
</evidence>
<dbReference type="CDD" id="cd10216">
    <property type="entry name" value="ASKHA_NBD_Arp1"/>
    <property type="match status" value="1"/>
</dbReference>
<dbReference type="InterPro" id="IPR004001">
    <property type="entry name" value="Actin_CS"/>
</dbReference>
<comment type="caution">
    <text evidence="3">The sequence shown here is derived from an EMBL/GenBank/DDBJ whole genome shotgun (WGS) entry which is preliminary data.</text>
</comment>
<dbReference type="Pfam" id="PF00022">
    <property type="entry name" value="Actin"/>
    <property type="match status" value="1"/>
</dbReference>
<dbReference type="Gene3D" id="3.90.640.10">
    <property type="entry name" value="Actin, Chain A, domain 4"/>
    <property type="match status" value="1"/>
</dbReference>
<comment type="catalytic activity">
    <reaction evidence="1">
        <text>ATP + H2O = ADP + phosphate + H(+)</text>
        <dbReference type="Rhea" id="RHEA:13065"/>
        <dbReference type="ChEBI" id="CHEBI:15377"/>
        <dbReference type="ChEBI" id="CHEBI:15378"/>
        <dbReference type="ChEBI" id="CHEBI:30616"/>
        <dbReference type="ChEBI" id="CHEBI:43474"/>
        <dbReference type="ChEBI" id="CHEBI:456216"/>
    </reaction>
</comment>
<gene>
    <name evidence="3" type="ORF">AKO1_013788</name>
</gene>
<dbReference type="FunFam" id="3.90.640.10:FF:000007">
    <property type="entry name" value="Actin like 7B"/>
    <property type="match status" value="1"/>
</dbReference>
<proteinExistence type="inferred from homology"/>
<dbReference type="SUPFAM" id="SSF53067">
    <property type="entry name" value="Actin-like ATPase domain"/>
    <property type="match status" value="2"/>
</dbReference>
<dbReference type="PRINTS" id="PR00190">
    <property type="entry name" value="ACTIN"/>
</dbReference>
<sequence>MLTQERGDLFVGRNAEDKRGLLRLRYPMEHGTVTSWDDMERVWRYMFDCLGAQFTVKPEESPVLLTEAPLNPRKNRDIAAKIFFETYNVPAFFVSMQAVLSLYASGCTTGAVLDCGDGVTHAVPVCDGYAVTNAITRIDVAGRDVTNYLQLLLRRAGYNFHTSSEKEVVRTIKESKIMYVAHQYSKEEELEQKKEVDVRDFRLPDGSLIKICGERYRAPEVLFQPHLIGLEYMGVHECLINAIQGVDLDLRKSLYSGIFLAGGSTMFTSFGDRLLNEVRRIAPADATTIKIMAPAERKYTTWQGGSILASLESFAPMWITKKEYEEHGTNIVHRKTF</sequence>
<dbReference type="SMART" id="SM00268">
    <property type="entry name" value="ACTIN"/>
    <property type="match status" value="1"/>
</dbReference>
<dbReference type="AlphaFoldDB" id="A0AAW2ZKF6"/>
<keyword evidence="4" id="KW-1185">Reference proteome</keyword>
<evidence type="ECO:0000256" key="1">
    <source>
        <dbReference type="ARBA" id="ARBA00049360"/>
    </source>
</evidence>
<dbReference type="Gene3D" id="3.30.420.40">
    <property type="match status" value="2"/>
</dbReference>
<dbReference type="InterPro" id="IPR043129">
    <property type="entry name" value="ATPase_NBD"/>
</dbReference>
<dbReference type="PROSITE" id="PS00432">
    <property type="entry name" value="ACTINS_2"/>
    <property type="match status" value="1"/>
</dbReference>
<evidence type="ECO:0000313" key="3">
    <source>
        <dbReference type="EMBL" id="KAL0489270.1"/>
    </source>
</evidence>
<reference evidence="3 4" key="1">
    <citation type="submission" date="2024-03" db="EMBL/GenBank/DDBJ databases">
        <title>The Acrasis kona genome and developmental transcriptomes reveal deep origins of eukaryotic multicellular pathways.</title>
        <authorList>
            <person name="Sheikh S."/>
            <person name="Fu C.-J."/>
            <person name="Brown M.W."/>
            <person name="Baldauf S.L."/>
        </authorList>
    </citation>
    <scope>NUCLEOTIDE SEQUENCE [LARGE SCALE GENOMIC DNA]</scope>
    <source>
        <strain evidence="3 4">ATCC MYA-3509</strain>
    </source>
</reference>
<name>A0AAW2ZKF6_9EUKA</name>
<dbReference type="PANTHER" id="PTHR11937">
    <property type="entry name" value="ACTIN"/>
    <property type="match status" value="1"/>
</dbReference>
<comment type="similarity">
    <text evidence="2">Belongs to the actin family.</text>
</comment>
<dbReference type="FunFam" id="3.30.420.40:FF:000502">
    <property type="entry name" value="Actin-Related Proteins"/>
    <property type="match status" value="1"/>
</dbReference>
<organism evidence="3 4">
    <name type="scientific">Acrasis kona</name>
    <dbReference type="NCBI Taxonomy" id="1008807"/>
    <lineage>
        <taxon>Eukaryota</taxon>
        <taxon>Discoba</taxon>
        <taxon>Heterolobosea</taxon>
        <taxon>Tetramitia</taxon>
        <taxon>Eutetramitia</taxon>
        <taxon>Acrasidae</taxon>
        <taxon>Acrasis</taxon>
    </lineage>
</organism>